<dbReference type="Gene3D" id="2.170.16.10">
    <property type="entry name" value="Hedgehog/Intein (Hint) domain"/>
    <property type="match status" value="1"/>
</dbReference>
<dbReference type="Pfam" id="PF07591">
    <property type="entry name" value="PT-HINT"/>
    <property type="match status" value="1"/>
</dbReference>
<dbReference type="InterPro" id="IPR022385">
    <property type="entry name" value="Rhs_assc_core"/>
</dbReference>
<feature type="compositionally biased region" description="Basic and acidic residues" evidence="2">
    <location>
        <begin position="20"/>
        <end position="30"/>
    </location>
</feature>
<feature type="domain" description="Hint" evidence="3">
    <location>
        <begin position="591"/>
        <end position="717"/>
    </location>
</feature>
<comment type="caution">
    <text evidence="4">The sequence shown here is derived from an EMBL/GenBank/DDBJ whole genome shotgun (WGS) entry which is preliminary data.</text>
</comment>
<dbReference type="SUPFAM" id="SSF51294">
    <property type="entry name" value="Hedgehog/intein (Hint) domain"/>
    <property type="match status" value="1"/>
</dbReference>
<dbReference type="InterPro" id="IPR006530">
    <property type="entry name" value="YD"/>
</dbReference>
<evidence type="ECO:0000256" key="2">
    <source>
        <dbReference type="SAM" id="MobiDB-lite"/>
    </source>
</evidence>
<feature type="compositionally biased region" description="Basic and acidic residues" evidence="2">
    <location>
        <begin position="1"/>
        <end position="12"/>
    </location>
</feature>
<keyword evidence="1" id="KW-0677">Repeat</keyword>
<dbReference type="SMART" id="SM00306">
    <property type="entry name" value="HintN"/>
    <property type="match status" value="1"/>
</dbReference>
<evidence type="ECO:0000256" key="1">
    <source>
        <dbReference type="ARBA" id="ARBA00022737"/>
    </source>
</evidence>
<dbReference type="CDD" id="cd00081">
    <property type="entry name" value="Hint"/>
    <property type="match status" value="1"/>
</dbReference>
<keyword evidence="5" id="KW-1185">Reference proteome</keyword>
<dbReference type="InterPro" id="IPR036844">
    <property type="entry name" value="Hint_dom_sf"/>
</dbReference>
<feature type="region of interest" description="Disordered" evidence="2">
    <location>
        <begin position="1"/>
        <end position="50"/>
    </location>
</feature>
<dbReference type="Gene3D" id="2.180.10.10">
    <property type="entry name" value="RHS repeat-associated core"/>
    <property type="match status" value="1"/>
</dbReference>
<proteinExistence type="predicted"/>
<dbReference type="EMBL" id="WBMS02000088">
    <property type="protein sequence ID" value="MWA07608.1"/>
    <property type="molecule type" value="Genomic_DNA"/>
</dbReference>
<dbReference type="PANTHER" id="PTHR32305">
    <property type="match status" value="1"/>
</dbReference>
<accession>A0A6I4MN95</accession>
<reference evidence="4" key="1">
    <citation type="submission" date="2019-12" db="EMBL/GenBank/DDBJ databases">
        <title>Actinomadura physcomitrii sp. nov., a novel actinomycete isolated from moss [Physcomitrium sphaericum (Ludw) Fuernr].</title>
        <authorList>
            <person name="Zhuang X."/>
        </authorList>
    </citation>
    <scope>NUCLEOTIDE SEQUENCE [LARGE SCALE GENOMIC DNA]</scope>
    <source>
        <strain evidence="4">LD22</strain>
    </source>
</reference>
<name>A0A6I4MN95_9ACTN</name>
<protein>
    <recommendedName>
        <fullName evidence="3">Hint domain-containing protein</fullName>
    </recommendedName>
</protein>
<dbReference type="PANTHER" id="PTHR32305:SF17">
    <property type="entry name" value="TRNA NUCLEASE WAPA"/>
    <property type="match status" value="1"/>
</dbReference>
<sequence length="883" mass="94336">MPLGRSAEDQQQRRSRHPHRPGDRRPRDDPGATGRYRRRLRCGPAAGGDGSKRAWQTFAYTWGTQRLETARTYREGIAGDDRYATYHYTDAGTVTSITDTSHDGVDNQCFTYDHLQRLTQAWTQGTGDACASDPTTAVIGGPAPYWQTFTYDTAGNRKTETLHGVGGKTDTTRTYSYADPGHGNRLNKVVQTGGDGDRTDTYGYDDTGNTTTRAIGYSPTNTGQTLEWDTEGELTKVTENGNDETFLYDAEGNRLIRKDPAGTTLYLPDGTELRALNGASTATGTRYYTFADQTVAMRTSDGALTYLTADTQGTAQVAINATNQQATVRRFGPFGNVRGLDDDATWPNDKGFVGGTQDPTGLTNLGARQYDPQTGRFISVDPVMDQADPQQMNGYTYANNNPVTHSDPDGTCPPDICGNGVINVGHDKPATTGGCGHDCGRAPSGFGHLPSRGGSGGHSVGKPINVRWGDQTVHAPSLVAYWTAVFKMQQVVYLKHSGDLGPLDPQLMPECGINSSDNSICGIGDLGRLGNFGKLICQVSHLQCDRMSASEAFGAGMKGWDGSFGRDGGITGIEGIGGMGRGGGVGGLKACSSFVPGTTVLMADGSHKAIEDLKAGDKVQATDPETGETTAEPVLGTITSKGDKNLVQITIDPQDRRPVWSTTQKTKKPGSLLRNAKNSKGGVIIATDTHPFWVGGDLNTWINATDLQPGMWLRTSAGTYVQVTATKHWTTHHQSVHNLTIANLHTYYVEAGATQVLVHNCGGSVPRHRSICDCANGGKPALMRGPKPAGTGPHNLKIAEVADQVTDGQVIAGGGRLPEREFATPGGFKSARRPDVLVQRPDGTLYGINVGKQTARGAPIKREAEALQDLEGIGIPMHFVPYN</sequence>
<dbReference type="InterPro" id="IPR030934">
    <property type="entry name" value="Intein_C"/>
</dbReference>
<dbReference type="RefSeq" id="WP_151600527.1">
    <property type="nucleotide sequence ID" value="NZ_WBMS02000088.1"/>
</dbReference>
<organism evidence="4 5">
    <name type="scientific">Actinomadura physcomitrii</name>
    <dbReference type="NCBI Taxonomy" id="2650748"/>
    <lineage>
        <taxon>Bacteria</taxon>
        <taxon>Bacillati</taxon>
        <taxon>Actinomycetota</taxon>
        <taxon>Actinomycetes</taxon>
        <taxon>Streptosporangiales</taxon>
        <taxon>Thermomonosporaceae</taxon>
        <taxon>Actinomadura</taxon>
    </lineage>
</organism>
<dbReference type="Pfam" id="PF25023">
    <property type="entry name" value="TEN_YD-shell"/>
    <property type="match status" value="1"/>
</dbReference>
<dbReference type="InterPro" id="IPR050708">
    <property type="entry name" value="T6SS_VgrG/RHS"/>
</dbReference>
<dbReference type="InterPro" id="IPR003587">
    <property type="entry name" value="Hint_dom_N"/>
</dbReference>
<evidence type="ECO:0000313" key="5">
    <source>
        <dbReference type="Proteomes" id="UP000462055"/>
    </source>
</evidence>
<dbReference type="NCBIfam" id="TIGR01643">
    <property type="entry name" value="YD_repeat_2x"/>
    <property type="match status" value="1"/>
</dbReference>
<dbReference type="AlphaFoldDB" id="A0A6I4MN95"/>
<dbReference type="NCBIfam" id="TIGR03696">
    <property type="entry name" value="Rhs_assc_core"/>
    <property type="match status" value="1"/>
</dbReference>
<evidence type="ECO:0000313" key="4">
    <source>
        <dbReference type="EMBL" id="MWA07608.1"/>
    </source>
</evidence>
<dbReference type="PROSITE" id="PS50818">
    <property type="entry name" value="INTEIN_C_TER"/>
    <property type="match status" value="1"/>
</dbReference>
<evidence type="ECO:0000259" key="3">
    <source>
        <dbReference type="SMART" id="SM00306"/>
    </source>
</evidence>
<dbReference type="Proteomes" id="UP000462055">
    <property type="component" value="Unassembled WGS sequence"/>
</dbReference>
<dbReference type="InterPro" id="IPR056823">
    <property type="entry name" value="TEN-like_YD-shell"/>
</dbReference>
<gene>
    <name evidence="4" type="ORF">F8568_046330</name>
</gene>